<evidence type="ECO:0000313" key="2">
    <source>
        <dbReference type="EMBL" id="KAK7269911.1"/>
    </source>
</evidence>
<name>A0AAN9F981_CROPI</name>
<dbReference type="Proteomes" id="UP001372338">
    <property type="component" value="Unassembled WGS sequence"/>
</dbReference>
<feature type="transmembrane region" description="Helical" evidence="1">
    <location>
        <begin position="124"/>
        <end position="147"/>
    </location>
</feature>
<protein>
    <submittedName>
        <fullName evidence="2">Uncharacterized protein</fullName>
    </submittedName>
</protein>
<keyword evidence="3" id="KW-1185">Reference proteome</keyword>
<feature type="transmembrane region" description="Helical" evidence="1">
    <location>
        <begin position="94"/>
        <end position="118"/>
    </location>
</feature>
<keyword evidence="1" id="KW-0472">Membrane</keyword>
<comment type="caution">
    <text evidence="2">The sequence shown here is derived from an EMBL/GenBank/DDBJ whole genome shotgun (WGS) entry which is preliminary data.</text>
</comment>
<reference evidence="2 3" key="1">
    <citation type="submission" date="2024-01" db="EMBL/GenBank/DDBJ databases">
        <title>The genomes of 5 underutilized Papilionoideae crops provide insights into root nodulation and disease resistanc.</title>
        <authorList>
            <person name="Yuan L."/>
        </authorList>
    </citation>
    <scope>NUCLEOTIDE SEQUENCE [LARGE SCALE GENOMIC DNA]</scope>
    <source>
        <strain evidence="2">ZHUSHIDOU_FW_LH</strain>
        <tissue evidence="2">Leaf</tissue>
    </source>
</reference>
<accession>A0AAN9F981</accession>
<keyword evidence="1" id="KW-0812">Transmembrane</keyword>
<sequence>MAEVTRPHLLKALNVDLFTSADISFKFCLIPMSYNLQNRISHNMLDIEIDDCEGANHVCTKSCDPLDRVKKFIVSRMSYIVPLYSALPVKRINLLYFLFPTEVYHVDAAVMVVLHHYFLGAKPYQKIFCSIMLINANASLVVFTLYITQIVWR</sequence>
<dbReference type="AlphaFoldDB" id="A0AAN9F981"/>
<keyword evidence="1" id="KW-1133">Transmembrane helix</keyword>
<evidence type="ECO:0000313" key="3">
    <source>
        <dbReference type="Proteomes" id="UP001372338"/>
    </source>
</evidence>
<organism evidence="2 3">
    <name type="scientific">Crotalaria pallida</name>
    <name type="common">Smooth rattlebox</name>
    <name type="synonym">Crotalaria striata</name>
    <dbReference type="NCBI Taxonomy" id="3830"/>
    <lineage>
        <taxon>Eukaryota</taxon>
        <taxon>Viridiplantae</taxon>
        <taxon>Streptophyta</taxon>
        <taxon>Embryophyta</taxon>
        <taxon>Tracheophyta</taxon>
        <taxon>Spermatophyta</taxon>
        <taxon>Magnoliopsida</taxon>
        <taxon>eudicotyledons</taxon>
        <taxon>Gunneridae</taxon>
        <taxon>Pentapetalae</taxon>
        <taxon>rosids</taxon>
        <taxon>fabids</taxon>
        <taxon>Fabales</taxon>
        <taxon>Fabaceae</taxon>
        <taxon>Papilionoideae</taxon>
        <taxon>50 kb inversion clade</taxon>
        <taxon>genistoids sensu lato</taxon>
        <taxon>core genistoids</taxon>
        <taxon>Crotalarieae</taxon>
        <taxon>Crotalaria</taxon>
    </lineage>
</organism>
<gene>
    <name evidence="2" type="ORF">RIF29_22714</name>
</gene>
<evidence type="ECO:0000256" key="1">
    <source>
        <dbReference type="SAM" id="Phobius"/>
    </source>
</evidence>
<dbReference type="EMBL" id="JAYWIO010000004">
    <property type="protein sequence ID" value="KAK7269911.1"/>
    <property type="molecule type" value="Genomic_DNA"/>
</dbReference>
<proteinExistence type="predicted"/>